<accession>A0A1J5PW73</accession>
<feature type="region of interest" description="Disordered" evidence="1">
    <location>
        <begin position="1"/>
        <end position="20"/>
    </location>
</feature>
<gene>
    <name evidence="2" type="ORF">GALL_463190</name>
</gene>
<evidence type="ECO:0000256" key="1">
    <source>
        <dbReference type="SAM" id="MobiDB-lite"/>
    </source>
</evidence>
<reference evidence="2" key="1">
    <citation type="submission" date="2016-10" db="EMBL/GenBank/DDBJ databases">
        <title>Sequence of Gallionella enrichment culture.</title>
        <authorList>
            <person name="Poehlein A."/>
            <person name="Muehling M."/>
            <person name="Daniel R."/>
        </authorList>
    </citation>
    <scope>NUCLEOTIDE SEQUENCE</scope>
</reference>
<sequence length="214" mass="24136">MPRHQTLAAARAGPEPQQRHHRVKAQQAVKVGAAHPDTVVGQHILLPVRLARAFRRNPHDGKIRRPPTNIDDQHQLLRRNPRLVMQRGGDGFILKRHVVKALRAGDRLQYILRCAVAVGIAIDKMHRAAQHDLSDLALGFSLQPRFQMPEKAPDDVLERHRARAHPGLLMDEAGAERAFQPPHQPPVVMPDIGRNRRAAEQRCTAIAFPKHRAR</sequence>
<protein>
    <submittedName>
        <fullName evidence="2">Uncharacterized protein</fullName>
    </submittedName>
</protein>
<organism evidence="2">
    <name type="scientific">mine drainage metagenome</name>
    <dbReference type="NCBI Taxonomy" id="410659"/>
    <lineage>
        <taxon>unclassified sequences</taxon>
        <taxon>metagenomes</taxon>
        <taxon>ecological metagenomes</taxon>
    </lineage>
</organism>
<proteinExistence type="predicted"/>
<dbReference type="AlphaFoldDB" id="A0A1J5PW73"/>
<comment type="caution">
    <text evidence="2">The sequence shown here is derived from an EMBL/GenBank/DDBJ whole genome shotgun (WGS) entry which is preliminary data.</text>
</comment>
<evidence type="ECO:0000313" key="2">
    <source>
        <dbReference type="EMBL" id="OIQ72063.1"/>
    </source>
</evidence>
<name>A0A1J5PW73_9ZZZZ</name>
<dbReference type="EMBL" id="MLJW01003437">
    <property type="protein sequence ID" value="OIQ72063.1"/>
    <property type="molecule type" value="Genomic_DNA"/>
</dbReference>